<evidence type="ECO:0000313" key="2">
    <source>
        <dbReference type="Proteomes" id="UP000009026"/>
    </source>
</evidence>
<evidence type="ECO:0000313" key="1">
    <source>
        <dbReference type="EMBL" id="AKQ66378.1"/>
    </source>
</evidence>
<keyword evidence="2" id="KW-1185">Reference proteome</keyword>
<accession>A0A0H4WXN5</accession>
<name>A0A0H4WXN5_9BACT</name>
<sequence length="149" mass="16341">MRGAGLAELEEWPERTLTPTQAATLLEALGKKEVTLGQFPARMAVGYMLREVLTAGAVSRAELDLRAERFTHLAVLRPDGYLAWVRSGKTQQRVSAVEWKDGAFRAGQFTLGVFYSGRGGVSLSRFRGHPRCDGRVFDVGAREEEAAAT</sequence>
<protein>
    <submittedName>
        <fullName evidence="1">Putative hemagglutinin-related protein</fullName>
    </submittedName>
</protein>
<dbReference type="KEGG" id="mym:A176_003290"/>
<dbReference type="EMBL" id="CP012109">
    <property type="protein sequence ID" value="AKQ66378.1"/>
    <property type="molecule type" value="Genomic_DNA"/>
</dbReference>
<organism evidence="1 2">
    <name type="scientific">Pseudomyxococcus hansupus</name>
    <dbReference type="NCBI Taxonomy" id="1297742"/>
    <lineage>
        <taxon>Bacteria</taxon>
        <taxon>Pseudomonadati</taxon>
        <taxon>Myxococcota</taxon>
        <taxon>Myxococcia</taxon>
        <taxon>Myxococcales</taxon>
        <taxon>Cystobacterineae</taxon>
        <taxon>Myxococcaceae</taxon>
        <taxon>Pseudomyxococcus</taxon>
    </lineage>
</organism>
<gene>
    <name evidence="1" type="ORF">A176_003290</name>
</gene>
<dbReference type="AlphaFoldDB" id="A0A0H4WXN5"/>
<reference evidence="1 2" key="1">
    <citation type="journal article" date="2016" name="PLoS ONE">
        <title>Complete Genome Sequence and Comparative Genomics of a Novel Myxobacterium Myxococcus hansupus.</title>
        <authorList>
            <person name="Sharma G."/>
            <person name="Narwani T."/>
            <person name="Subramanian S."/>
        </authorList>
    </citation>
    <scope>NUCLEOTIDE SEQUENCE [LARGE SCALE GENOMIC DNA]</scope>
    <source>
        <strain evidence="2">mixupus</strain>
    </source>
</reference>
<proteinExistence type="predicted"/>
<dbReference type="Proteomes" id="UP000009026">
    <property type="component" value="Chromosome"/>
</dbReference>
<dbReference type="STRING" id="1297742.A176_003290"/>